<dbReference type="Proteomes" id="UP000014012">
    <property type="component" value="Unassembled WGS sequence"/>
</dbReference>
<evidence type="ECO:0000259" key="4">
    <source>
        <dbReference type="PROSITE" id="PS01124"/>
    </source>
</evidence>
<dbReference type="HOGENOM" id="CLU_1392853_0_0_6"/>
<accession>R8AQU1</accession>
<dbReference type="Gene3D" id="1.10.10.60">
    <property type="entry name" value="Homeodomain-like"/>
    <property type="match status" value="2"/>
</dbReference>
<dbReference type="GO" id="GO:0003700">
    <property type="term" value="F:DNA-binding transcription factor activity"/>
    <property type="evidence" value="ECO:0007669"/>
    <property type="project" value="InterPro"/>
</dbReference>
<proteinExistence type="predicted"/>
<gene>
    <name evidence="5" type="ORF">PLESHI_09237</name>
</gene>
<keyword evidence="2" id="KW-0238">DNA-binding</keyword>
<evidence type="ECO:0000256" key="3">
    <source>
        <dbReference type="ARBA" id="ARBA00023163"/>
    </source>
</evidence>
<feature type="domain" description="HTH araC/xylS-type" evidence="4">
    <location>
        <begin position="17"/>
        <end position="115"/>
    </location>
</feature>
<evidence type="ECO:0000256" key="2">
    <source>
        <dbReference type="ARBA" id="ARBA00023125"/>
    </source>
</evidence>
<dbReference type="InterPro" id="IPR018060">
    <property type="entry name" value="HTH_AraC"/>
</dbReference>
<evidence type="ECO:0000256" key="1">
    <source>
        <dbReference type="ARBA" id="ARBA00023015"/>
    </source>
</evidence>
<evidence type="ECO:0000313" key="6">
    <source>
        <dbReference type="Proteomes" id="UP000014012"/>
    </source>
</evidence>
<dbReference type="SMART" id="SM00342">
    <property type="entry name" value="HTH_ARAC"/>
    <property type="match status" value="1"/>
</dbReference>
<reference evidence="5 6" key="1">
    <citation type="journal article" date="2013" name="Genome Announc.">
        <title>Genome Sequence of Plesiomonas shigelloides Strain 302-73 (Serotype O1).</title>
        <authorList>
            <person name="Pique N."/>
            <person name="Aquilini E."/>
            <person name="Alioto T."/>
            <person name="Minana-Galbis D."/>
            <person name="Tomas J.M."/>
        </authorList>
    </citation>
    <scope>NUCLEOTIDE SEQUENCE [LARGE SCALE GENOMIC DNA]</scope>
    <source>
        <strain evidence="5 6">302-73</strain>
    </source>
</reference>
<dbReference type="AlphaFoldDB" id="R8AQU1"/>
<sequence length="196" mass="22921">MFSTAFLKHIVIEKKMIELFQWIDKHLDDNLTTEIIVHKSGYSKRQLHNIFVKYTKCGIAEYVRKKRLHYASTLLKTSKISVRDIAEKFHFDSAQSFSRAFKKHYGLTPTEYRTSSVWGRLNNEDDPLSIESSSIQTQLVYLDQISIIGKLETCKMDVRERKTYWNTSFSKFKYCIENALSRSSTGKLLIAIKYSP</sequence>
<keyword evidence="3" id="KW-0804">Transcription</keyword>
<dbReference type="GO" id="GO:0043565">
    <property type="term" value="F:sequence-specific DNA binding"/>
    <property type="evidence" value="ECO:0007669"/>
    <property type="project" value="InterPro"/>
</dbReference>
<comment type="caution">
    <text evidence="5">The sequence shown here is derived from an EMBL/GenBank/DDBJ whole genome shotgun (WGS) entry which is preliminary data.</text>
</comment>
<dbReference type="PANTHER" id="PTHR47504">
    <property type="entry name" value="RIGHT ORIGIN-BINDING PROTEIN"/>
    <property type="match status" value="1"/>
</dbReference>
<dbReference type="Pfam" id="PF12833">
    <property type="entry name" value="HTH_18"/>
    <property type="match status" value="1"/>
</dbReference>
<feature type="non-terminal residue" evidence="5">
    <location>
        <position position="196"/>
    </location>
</feature>
<dbReference type="InterPro" id="IPR050959">
    <property type="entry name" value="MarA-like"/>
</dbReference>
<dbReference type="PANTHER" id="PTHR47504:SF3">
    <property type="entry name" value="HTH-TYPE TRANSCRIPTIONAL REGULATOR YKGA-RELATED"/>
    <property type="match status" value="1"/>
</dbReference>
<evidence type="ECO:0000313" key="5">
    <source>
        <dbReference type="EMBL" id="EON88700.1"/>
    </source>
</evidence>
<dbReference type="PRINTS" id="PR00032">
    <property type="entry name" value="HTHARAC"/>
</dbReference>
<keyword evidence="6" id="KW-1185">Reference proteome</keyword>
<dbReference type="InterPro" id="IPR020449">
    <property type="entry name" value="Tscrpt_reg_AraC-type_HTH"/>
</dbReference>
<dbReference type="PROSITE" id="PS01124">
    <property type="entry name" value="HTH_ARAC_FAMILY_2"/>
    <property type="match status" value="1"/>
</dbReference>
<name>R8AQU1_PLESH</name>
<dbReference type="SUPFAM" id="SSF46689">
    <property type="entry name" value="Homeodomain-like"/>
    <property type="match status" value="2"/>
</dbReference>
<dbReference type="OrthoDB" id="282744at2"/>
<organism evidence="5 6">
    <name type="scientific">Plesiomonas shigelloides 302-73</name>
    <dbReference type="NCBI Taxonomy" id="1315976"/>
    <lineage>
        <taxon>Bacteria</taxon>
        <taxon>Pseudomonadati</taxon>
        <taxon>Pseudomonadota</taxon>
        <taxon>Gammaproteobacteria</taxon>
        <taxon>Enterobacterales</taxon>
        <taxon>Enterobacteriaceae</taxon>
        <taxon>Plesiomonas</taxon>
    </lineage>
</organism>
<protein>
    <recommendedName>
        <fullName evidence="4">HTH araC/xylS-type domain-containing protein</fullName>
    </recommendedName>
</protein>
<dbReference type="EMBL" id="AQQO01000313">
    <property type="protein sequence ID" value="EON88700.1"/>
    <property type="molecule type" value="Genomic_DNA"/>
</dbReference>
<dbReference type="RefSeq" id="WP_010863466.1">
    <property type="nucleotide sequence ID" value="NZ_AQQO01000313.1"/>
</dbReference>
<keyword evidence="1" id="KW-0805">Transcription regulation</keyword>
<dbReference type="InterPro" id="IPR009057">
    <property type="entry name" value="Homeodomain-like_sf"/>
</dbReference>